<comment type="caution">
    <text evidence="1">The sequence shown here is derived from an EMBL/GenBank/DDBJ whole genome shotgun (WGS) entry which is preliminary data.</text>
</comment>
<name>A0A1E5KZW1_9ENTE</name>
<organism evidence="1 2">
    <name type="scientific">Enterococcus rivorum</name>
    <dbReference type="NCBI Taxonomy" id="762845"/>
    <lineage>
        <taxon>Bacteria</taxon>
        <taxon>Bacillati</taxon>
        <taxon>Bacillota</taxon>
        <taxon>Bacilli</taxon>
        <taxon>Lactobacillales</taxon>
        <taxon>Enterococcaceae</taxon>
        <taxon>Enterococcus</taxon>
    </lineage>
</organism>
<keyword evidence="2" id="KW-1185">Reference proteome</keyword>
<dbReference type="EMBL" id="MIEK01000008">
    <property type="protein sequence ID" value="OEH83396.1"/>
    <property type="molecule type" value="Genomic_DNA"/>
</dbReference>
<evidence type="ECO:0000313" key="2">
    <source>
        <dbReference type="Proteomes" id="UP000095256"/>
    </source>
</evidence>
<dbReference type="RefSeq" id="WP_069697690.1">
    <property type="nucleotide sequence ID" value="NZ_JAGGMA010000017.1"/>
</dbReference>
<accession>A0A1E5KZW1</accession>
<sequence length="72" mass="8349">MSFNPKIEQLILEASERKQQPLVANIINFPDFDQEDVQETAQKLINDGQIDAKLHFHYNDLCTITFNPTDLM</sequence>
<gene>
    <name evidence="1" type="ORF">BCR26_10065</name>
</gene>
<dbReference type="STRING" id="762845.BCR26_10065"/>
<reference evidence="1 2" key="1">
    <citation type="submission" date="2016-09" db="EMBL/GenBank/DDBJ databases">
        <authorList>
            <person name="Capua I."/>
            <person name="De Benedictis P."/>
            <person name="Joannis T."/>
            <person name="Lombin L.H."/>
            <person name="Cattoli G."/>
        </authorList>
    </citation>
    <scope>NUCLEOTIDE SEQUENCE [LARGE SCALE GENOMIC DNA]</scope>
    <source>
        <strain evidence="1 2">LMG 25899</strain>
    </source>
</reference>
<protein>
    <submittedName>
        <fullName evidence="1">Uncharacterized protein</fullName>
    </submittedName>
</protein>
<proteinExistence type="predicted"/>
<dbReference type="AlphaFoldDB" id="A0A1E5KZW1"/>
<dbReference type="OrthoDB" id="2186088at2"/>
<evidence type="ECO:0000313" key="1">
    <source>
        <dbReference type="EMBL" id="OEH83396.1"/>
    </source>
</evidence>
<dbReference type="Proteomes" id="UP000095256">
    <property type="component" value="Unassembled WGS sequence"/>
</dbReference>